<feature type="transmembrane region" description="Helical" evidence="2">
    <location>
        <begin position="31"/>
        <end position="50"/>
    </location>
</feature>
<evidence type="ECO:0000256" key="2">
    <source>
        <dbReference type="SAM" id="Phobius"/>
    </source>
</evidence>
<feature type="region of interest" description="Disordered" evidence="1">
    <location>
        <begin position="1"/>
        <end position="23"/>
    </location>
</feature>
<evidence type="ECO:0000256" key="1">
    <source>
        <dbReference type="SAM" id="MobiDB-lite"/>
    </source>
</evidence>
<reference evidence="3 4" key="1">
    <citation type="submission" date="2015-03" db="EMBL/GenBank/DDBJ databases">
        <authorList>
            <consortium name="Pathogen Informatics"/>
        </authorList>
    </citation>
    <scope>NUCLEOTIDE SEQUENCE [LARGE SCALE GENOMIC DNA]</scope>
    <source>
        <strain evidence="3 4">Bir 172</strain>
    </source>
</reference>
<dbReference type="AlphaFoldDB" id="A0A655AAH7"/>
<dbReference type="Proteomes" id="UP000048948">
    <property type="component" value="Unassembled WGS sequence"/>
</dbReference>
<dbReference type="EMBL" id="CNGE01000422">
    <property type="protein sequence ID" value="CKS72010.1"/>
    <property type="molecule type" value="Genomic_DNA"/>
</dbReference>
<protein>
    <submittedName>
        <fullName evidence="3">Adenylate and guanylate cyclase catalytic domain-containing protein</fullName>
    </submittedName>
</protein>
<name>A0A655AAH7_MYCTX</name>
<proteinExistence type="predicted"/>
<sequence>MQVGQPARQPVPPRRPNSTLAHWPDNPTLQIAVYILAGIATIEAGGLVPMRIRLRRIRQETEQPRERLDARNAVGWS</sequence>
<evidence type="ECO:0000313" key="3">
    <source>
        <dbReference type="EMBL" id="CKS72010.1"/>
    </source>
</evidence>
<keyword evidence="2" id="KW-0472">Membrane</keyword>
<keyword evidence="2" id="KW-0812">Transmembrane</keyword>
<keyword evidence="2" id="KW-1133">Transmembrane helix</keyword>
<gene>
    <name evidence="3" type="ORF">ERS027646_02349</name>
</gene>
<accession>A0A655AAH7</accession>
<organism evidence="3 4">
    <name type="scientific">Mycobacterium tuberculosis</name>
    <dbReference type="NCBI Taxonomy" id="1773"/>
    <lineage>
        <taxon>Bacteria</taxon>
        <taxon>Bacillati</taxon>
        <taxon>Actinomycetota</taxon>
        <taxon>Actinomycetes</taxon>
        <taxon>Mycobacteriales</taxon>
        <taxon>Mycobacteriaceae</taxon>
        <taxon>Mycobacterium</taxon>
        <taxon>Mycobacterium tuberculosis complex</taxon>
    </lineage>
</organism>
<evidence type="ECO:0000313" key="4">
    <source>
        <dbReference type="Proteomes" id="UP000048948"/>
    </source>
</evidence>